<dbReference type="EMBL" id="JAINUF010000003">
    <property type="protein sequence ID" value="KAJ8370439.1"/>
    <property type="molecule type" value="Genomic_DNA"/>
</dbReference>
<name>A0A9Q1FZX2_SYNKA</name>
<protein>
    <submittedName>
        <fullName evidence="2">Uncharacterized protein</fullName>
    </submittedName>
</protein>
<dbReference type="OrthoDB" id="10553818at2759"/>
<organism evidence="2 3">
    <name type="scientific">Synaphobranchus kaupii</name>
    <name type="common">Kaup's arrowtooth eel</name>
    <dbReference type="NCBI Taxonomy" id="118154"/>
    <lineage>
        <taxon>Eukaryota</taxon>
        <taxon>Metazoa</taxon>
        <taxon>Chordata</taxon>
        <taxon>Craniata</taxon>
        <taxon>Vertebrata</taxon>
        <taxon>Euteleostomi</taxon>
        <taxon>Actinopterygii</taxon>
        <taxon>Neopterygii</taxon>
        <taxon>Teleostei</taxon>
        <taxon>Anguilliformes</taxon>
        <taxon>Synaphobranchidae</taxon>
        <taxon>Synaphobranchus</taxon>
    </lineage>
</organism>
<evidence type="ECO:0000313" key="2">
    <source>
        <dbReference type="EMBL" id="KAJ8370439.1"/>
    </source>
</evidence>
<evidence type="ECO:0000256" key="1">
    <source>
        <dbReference type="SAM" id="MobiDB-lite"/>
    </source>
</evidence>
<keyword evidence="3" id="KW-1185">Reference proteome</keyword>
<sequence>MPSPGIKMHLYYGPLRSDPGRARAHTVQGPPPSDGRRGRRLRGFKRPRDPAGVGCQRKTGTCCGEITCQGRTRRLCRIPL</sequence>
<reference evidence="2" key="1">
    <citation type="journal article" date="2023" name="Science">
        <title>Genome structures resolve the early diversification of teleost fishes.</title>
        <authorList>
            <person name="Parey E."/>
            <person name="Louis A."/>
            <person name="Montfort J."/>
            <person name="Bouchez O."/>
            <person name="Roques C."/>
            <person name="Iampietro C."/>
            <person name="Lluch J."/>
            <person name="Castinel A."/>
            <person name="Donnadieu C."/>
            <person name="Desvignes T."/>
            <person name="Floi Bucao C."/>
            <person name="Jouanno E."/>
            <person name="Wen M."/>
            <person name="Mejri S."/>
            <person name="Dirks R."/>
            <person name="Jansen H."/>
            <person name="Henkel C."/>
            <person name="Chen W.J."/>
            <person name="Zahm M."/>
            <person name="Cabau C."/>
            <person name="Klopp C."/>
            <person name="Thompson A.W."/>
            <person name="Robinson-Rechavi M."/>
            <person name="Braasch I."/>
            <person name="Lecointre G."/>
            <person name="Bobe J."/>
            <person name="Postlethwait J.H."/>
            <person name="Berthelot C."/>
            <person name="Roest Crollius H."/>
            <person name="Guiguen Y."/>
        </authorList>
    </citation>
    <scope>NUCLEOTIDE SEQUENCE</scope>
    <source>
        <strain evidence="2">WJC10195</strain>
    </source>
</reference>
<dbReference type="AlphaFoldDB" id="A0A9Q1FZX2"/>
<dbReference type="Proteomes" id="UP001152622">
    <property type="component" value="Chromosome 3"/>
</dbReference>
<gene>
    <name evidence="2" type="ORF">SKAU_G00104670</name>
</gene>
<comment type="caution">
    <text evidence="2">The sequence shown here is derived from an EMBL/GenBank/DDBJ whole genome shotgun (WGS) entry which is preliminary data.</text>
</comment>
<proteinExistence type="predicted"/>
<feature type="region of interest" description="Disordered" evidence="1">
    <location>
        <begin position="1"/>
        <end position="52"/>
    </location>
</feature>
<accession>A0A9Q1FZX2</accession>
<evidence type="ECO:0000313" key="3">
    <source>
        <dbReference type="Proteomes" id="UP001152622"/>
    </source>
</evidence>